<keyword evidence="2" id="KW-0489">Methyltransferase</keyword>
<evidence type="ECO:0000313" key="3">
    <source>
        <dbReference type="Proteomes" id="UP001176468"/>
    </source>
</evidence>
<dbReference type="InterPro" id="IPR052514">
    <property type="entry name" value="SAM-dependent_MTase"/>
</dbReference>
<protein>
    <submittedName>
        <fullName evidence="2">FkbM family methyltransferase</fullName>
        <ecNumber evidence="2">2.1.1.-</ecNumber>
    </submittedName>
</protein>
<dbReference type="RefSeq" id="WP_304559260.1">
    <property type="nucleotide sequence ID" value="NZ_JAUQSZ010000001.1"/>
</dbReference>
<feature type="domain" description="Methyltransferase FkbM" evidence="1">
    <location>
        <begin position="81"/>
        <end position="241"/>
    </location>
</feature>
<evidence type="ECO:0000313" key="2">
    <source>
        <dbReference type="EMBL" id="MDO7840917.1"/>
    </source>
</evidence>
<dbReference type="EC" id="2.1.1.-" evidence="2"/>
<dbReference type="SUPFAM" id="SSF53335">
    <property type="entry name" value="S-adenosyl-L-methionine-dependent methyltransferases"/>
    <property type="match status" value="1"/>
</dbReference>
<dbReference type="Pfam" id="PF05050">
    <property type="entry name" value="Methyltransf_21"/>
    <property type="match status" value="1"/>
</dbReference>
<sequence>MSAVFRHAATLLRQPGLAVEYAGWLASKAATGGKPTRKMLGGIEIAGFSNFSEYHSVPRFINEDERAFLETTDFGTGPIIDIGANVGLVSLVLARRFPDRAIHAFEPNPTTFHALTDNVARNKAANVRCHQLAVSREDGTVLFDNDPINRGTTSIATPDSKFSTQVPAVALDSFVAAQGIASIGLLKVDVEGFETLVFGGARRVLEDIRPALIYFEVCPILTERVGFPAAGPAQTLADAGYDLFRIAERNRLYAATPADVASGFMLENWVAIPR</sequence>
<keyword evidence="2" id="KW-0808">Transferase</keyword>
<evidence type="ECO:0000259" key="1">
    <source>
        <dbReference type="Pfam" id="PF05050"/>
    </source>
</evidence>
<dbReference type="PANTHER" id="PTHR34203:SF15">
    <property type="entry name" value="SLL1173 PROTEIN"/>
    <property type="match status" value="1"/>
</dbReference>
<proteinExistence type="predicted"/>
<dbReference type="Gene3D" id="3.40.50.150">
    <property type="entry name" value="Vaccinia Virus protein VP39"/>
    <property type="match status" value="1"/>
</dbReference>
<comment type="caution">
    <text evidence="2">The sequence shown here is derived from an EMBL/GenBank/DDBJ whole genome shotgun (WGS) entry which is preliminary data.</text>
</comment>
<dbReference type="GO" id="GO:0008168">
    <property type="term" value="F:methyltransferase activity"/>
    <property type="evidence" value="ECO:0007669"/>
    <property type="project" value="UniProtKB-KW"/>
</dbReference>
<dbReference type="PANTHER" id="PTHR34203">
    <property type="entry name" value="METHYLTRANSFERASE, FKBM FAMILY PROTEIN"/>
    <property type="match status" value="1"/>
</dbReference>
<name>A0ABT8ZUM9_9SPHN</name>
<dbReference type="InterPro" id="IPR029063">
    <property type="entry name" value="SAM-dependent_MTases_sf"/>
</dbReference>
<organism evidence="2 3">
    <name type="scientific">Sphingomonas immobilis</name>
    <dbReference type="NCBI Taxonomy" id="3063997"/>
    <lineage>
        <taxon>Bacteria</taxon>
        <taxon>Pseudomonadati</taxon>
        <taxon>Pseudomonadota</taxon>
        <taxon>Alphaproteobacteria</taxon>
        <taxon>Sphingomonadales</taxon>
        <taxon>Sphingomonadaceae</taxon>
        <taxon>Sphingomonas</taxon>
    </lineage>
</organism>
<dbReference type="EMBL" id="JAUQSZ010000001">
    <property type="protein sequence ID" value="MDO7840917.1"/>
    <property type="molecule type" value="Genomic_DNA"/>
</dbReference>
<dbReference type="NCBIfam" id="TIGR01444">
    <property type="entry name" value="fkbM_fam"/>
    <property type="match status" value="1"/>
</dbReference>
<dbReference type="GO" id="GO:0032259">
    <property type="term" value="P:methylation"/>
    <property type="evidence" value="ECO:0007669"/>
    <property type="project" value="UniProtKB-KW"/>
</dbReference>
<dbReference type="Proteomes" id="UP001176468">
    <property type="component" value="Unassembled WGS sequence"/>
</dbReference>
<reference evidence="2" key="1">
    <citation type="submission" date="2023-07" db="EMBL/GenBank/DDBJ databases">
        <authorList>
            <person name="Kim M.K."/>
        </authorList>
    </citation>
    <scope>NUCLEOTIDE SEQUENCE</scope>
    <source>
        <strain evidence="2">CA1-15</strain>
    </source>
</reference>
<keyword evidence="3" id="KW-1185">Reference proteome</keyword>
<accession>A0ABT8ZUM9</accession>
<dbReference type="InterPro" id="IPR006342">
    <property type="entry name" value="FkbM_mtfrase"/>
</dbReference>
<gene>
    <name evidence="2" type="ORF">Q5H94_01135</name>
</gene>